<dbReference type="EC" id="2.5.1.39" evidence="10"/>
<dbReference type="EMBL" id="CAWVOK010000034">
    <property type="protein sequence ID" value="CAK8163590.1"/>
    <property type="molecule type" value="Genomic_DNA"/>
</dbReference>
<dbReference type="PANTHER" id="PTHR11048">
    <property type="entry name" value="PRENYLTRANSFERASES"/>
    <property type="match status" value="1"/>
</dbReference>
<feature type="transmembrane region" description="Helical" evidence="9">
    <location>
        <begin position="214"/>
        <end position="232"/>
    </location>
</feature>
<evidence type="ECO:0000256" key="1">
    <source>
        <dbReference type="ARBA" id="ARBA00001946"/>
    </source>
</evidence>
<dbReference type="Pfam" id="PF01040">
    <property type="entry name" value="UbiA"/>
    <property type="match status" value="1"/>
</dbReference>
<feature type="transmembrane region" description="Helical" evidence="9">
    <location>
        <begin position="21"/>
        <end position="39"/>
    </location>
</feature>
<feature type="transmembrane region" description="Helical" evidence="9">
    <location>
        <begin position="168"/>
        <end position="187"/>
    </location>
</feature>
<dbReference type="GO" id="GO:0008412">
    <property type="term" value="F:4-hydroxybenzoate polyprenyltransferase activity"/>
    <property type="evidence" value="ECO:0007669"/>
    <property type="project" value="UniProtKB-EC"/>
</dbReference>
<feature type="transmembrane region" description="Helical" evidence="9">
    <location>
        <begin position="91"/>
        <end position="111"/>
    </location>
</feature>
<dbReference type="PROSITE" id="PS00943">
    <property type="entry name" value="UBIA"/>
    <property type="match status" value="1"/>
</dbReference>
<keyword evidence="6 9" id="KW-0812">Transmembrane</keyword>
<dbReference type="InterPro" id="IPR044878">
    <property type="entry name" value="UbiA_sf"/>
</dbReference>
<evidence type="ECO:0000256" key="6">
    <source>
        <dbReference type="ARBA" id="ARBA00022692"/>
    </source>
</evidence>
<dbReference type="Gene3D" id="1.10.357.140">
    <property type="entry name" value="UbiA prenyltransferase"/>
    <property type="match status" value="1"/>
</dbReference>
<evidence type="ECO:0000313" key="11">
    <source>
        <dbReference type="Proteomes" id="UP001314181"/>
    </source>
</evidence>
<keyword evidence="7 9" id="KW-1133">Transmembrane helix</keyword>
<keyword evidence="5 10" id="KW-0808">Transferase</keyword>
<keyword evidence="11" id="KW-1185">Reference proteome</keyword>
<comment type="similarity">
    <text evidence="3">Belongs to the UbiA prenyltransferase family.</text>
</comment>
<evidence type="ECO:0000256" key="3">
    <source>
        <dbReference type="ARBA" id="ARBA00005985"/>
    </source>
</evidence>
<evidence type="ECO:0000256" key="2">
    <source>
        <dbReference type="ARBA" id="ARBA00004141"/>
    </source>
</evidence>
<name>A0ABM9N9I6_9RICK</name>
<comment type="cofactor">
    <cofactor evidence="1">
        <name>Mg(2+)</name>
        <dbReference type="ChEBI" id="CHEBI:18420"/>
    </cofactor>
</comment>
<evidence type="ECO:0000256" key="8">
    <source>
        <dbReference type="ARBA" id="ARBA00023136"/>
    </source>
</evidence>
<dbReference type="PANTHER" id="PTHR11048:SF28">
    <property type="entry name" value="4-HYDROXYBENZOATE POLYPRENYLTRANSFERASE, MITOCHONDRIAL"/>
    <property type="match status" value="1"/>
</dbReference>
<sequence>MINIQAIVKNKYARLTRIHSLTGVFLIASPCWLGVAIAFESTKQYLYWNLMFTIGALIMRPACCIINDLCDINIDGKVERTKKRPLAAKEINKIEACTLAAVLLFIGLLVFLKLNQLSQIIAMIGFLLSCIYPLSKRFMKLPEIFLGFTISIGVLVGFTAVTNKITPMSLAMYCACSMWQAGIGAIYGQQDAKDDKIIGVNSAATKITESFEKFIYNLYSMFLLTVILLGIAMKLNYIFYLSCIIVAYMLYVQALCTNLKSSKECAKSFKMSPIIAIILSIGFYIGKIYKK</sequence>
<evidence type="ECO:0000256" key="7">
    <source>
        <dbReference type="ARBA" id="ARBA00022989"/>
    </source>
</evidence>
<proteinExistence type="inferred from homology"/>
<dbReference type="RefSeq" id="WP_338364944.1">
    <property type="nucleotide sequence ID" value="NZ_CAWVOK010000034.1"/>
</dbReference>
<evidence type="ECO:0000256" key="5">
    <source>
        <dbReference type="ARBA" id="ARBA00022679"/>
    </source>
</evidence>
<feature type="transmembrane region" description="Helical" evidence="9">
    <location>
        <begin position="117"/>
        <end position="135"/>
    </location>
</feature>
<dbReference type="InterPro" id="IPR000537">
    <property type="entry name" value="UbiA_prenyltransferase"/>
</dbReference>
<keyword evidence="4" id="KW-1003">Cell membrane</keyword>
<evidence type="ECO:0000256" key="9">
    <source>
        <dbReference type="SAM" id="Phobius"/>
    </source>
</evidence>
<feature type="transmembrane region" description="Helical" evidence="9">
    <location>
        <begin position="238"/>
        <end position="259"/>
    </location>
</feature>
<evidence type="ECO:0000256" key="4">
    <source>
        <dbReference type="ARBA" id="ARBA00022475"/>
    </source>
</evidence>
<protein>
    <submittedName>
        <fullName evidence="10">4-hydroxybenzoate polyprenyltransferase</fullName>
        <ecNumber evidence="10">2.5.1.39</ecNumber>
    </submittedName>
</protein>
<gene>
    <name evidence="10" type="ORF">CAXC1_80048</name>
</gene>
<comment type="subcellular location">
    <subcellularLocation>
        <location evidence="2">Membrane</location>
        <topology evidence="2">Multi-pass membrane protein</topology>
    </subcellularLocation>
</comment>
<reference evidence="10 11" key="1">
    <citation type="submission" date="2024-01" db="EMBL/GenBank/DDBJ databases">
        <authorList>
            <person name="Kunselman E."/>
        </authorList>
    </citation>
    <scope>NUCLEOTIDE SEQUENCE [LARGE SCALE GENOMIC DNA]</scope>
    <source>
        <strain evidence="10">2 abalone samples</strain>
    </source>
</reference>
<dbReference type="InterPro" id="IPR039653">
    <property type="entry name" value="Prenyltransferase"/>
</dbReference>
<organism evidence="10 11">
    <name type="scientific">Candidatus Xenohaliotis californiensis</name>
    <dbReference type="NCBI Taxonomy" id="84677"/>
    <lineage>
        <taxon>Bacteria</taxon>
        <taxon>Pseudomonadati</taxon>
        <taxon>Pseudomonadota</taxon>
        <taxon>Alphaproteobacteria</taxon>
        <taxon>Rickettsiales</taxon>
        <taxon>Anaplasmataceae</taxon>
        <taxon>Candidatus Xenohaliotis</taxon>
    </lineage>
</organism>
<dbReference type="InterPro" id="IPR030470">
    <property type="entry name" value="UbiA_prenylTrfase_CS"/>
</dbReference>
<evidence type="ECO:0000313" key="10">
    <source>
        <dbReference type="EMBL" id="CAK8163590.1"/>
    </source>
</evidence>
<dbReference type="Proteomes" id="UP001314181">
    <property type="component" value="Unassembled WGS sequence"/>
</dbReference>
<feature type="transmembrane region" description="Helical" evidence="9">
    <location>
        <begin position="45"/>
        <end position="70"/>
    </location>
</feature>
<dbReference type="CDD" id="cd13959">
    <property type="entry name" value="PT_UbiA_COQ2"/>
    <property type="match status" value="1"/>
</dbReference>
<feature type="transmembrane region" description="Helical" evidence="9">
    <location>
        <begin position="144"/>
        <end position="162"/>
    </location>
</feature>
<feature type="transmembrane region" description="Helical" evidence="9">
    <location>
        <begin position="271"/>
        <end position="289"/>
    </location>
</feature>
<accession>A0ABM9N9I6</accession>
<keyword evidence="8 9" id="KW-0472">Membrane</keyword>
<comment type="caution">
    <text evidence="10">The sequence shown here is derived from an EMBL/GenBank/DDBJ whole genome shotgun (WGS) entry which is preliminary data.</text>
</comment>